<dbReference type="GO" id="GO:0009401">
    <property type="term" value="P:phosphoenolpyruvate-dependent sugar phosphotransferase system"/>
    <property type="evidence" value="ECO:0007669"/>
    <property type="project" value="UniProtKB-KW"/>
</dbReference>
<evidence type="ECO:0000256" key="6">
    <source>
        <dbReference type="ARBA" id="ARBA00022692"/>
    </source>
</evidence>
<evidence type="ECO:0000256" key="7">
    <source>
        <dbReference type="ARBA" id="ARBA00022989"/>
    </source>
</evidence>
<dbReference type="NCBIfam" id="TIGR00827">
    <property type="entry name" value="EIIC-GAT"/>
    <property type="match status" value="1"/>
</dbReference>
<proteinExistence type="predicted"/>
<dbReference type="EMBL" id="LS483487">
    <property type="protein sequence ID" value="SQJ11080.1"/>
    <property type="molecule type" value="Genomic_DNA"/>
</dbReference>
<dbReference type="GO" id="GO:0015577">
    <property type="term" value="F:galactitol transmembrane transporter activity"/>
    <property type="evidence" value="ECO:0007669"/>
    <property type="project" value="InterPro"/>
</dbReference>
<dbReference type="AlphaFoldDB" id="A0AAX2JG07"/>
<dbReference type="KEGG" id="ful:C4N20_03390"/>
<dbReference type="PANTHER" id="PTHR37324">
    <property type="entry name" value="PTS SYSTEM GALACTITOL-SPECIFIC EIIC COMPONENT"/>
    <property type="match status" value="1"/>
</dbReference>
<sequence length="447" mass="47912">MNFIKYILDLGPTVMLPLVIFLFGIALGLKPGKSFSTSINIGIGFVGISLVVGLMQRSLGPAAAAMTNNFNLSLDIVDVGWPGASPMTWASSIALTAIPLAIGVNVVMLVTKMTRVVNVDIWNIWHMTFTGAIAYIATGNYWIGLLGVAIHAALAYKLGDWFSYDSAEYFELEGIAVPHGTSAYCGPFAVLVDMIIDKVPGLNKINFNSDDIERKFGVLGQPVMIGLLLGMIIGALAKYDVKRILQLGVEVAAVMYLMPKVVKPIMEGLAPVSEIARKKLSSKFKGEEFLIGLDPALLLGDPSVVSAGLLFIPLSLIIALIVPGNRILPFGDLATIGFFVAMAVGVHKGNLFRTIISGSIIMYITIWISNKTIQYHTILAENAGIKDTIEVASLDQGGSPITYLVTAAFNNKMISEGAIGFGVILVIYIIGLAATRNRYIKLKNANS</sequence>
<evidence type="ECO:0000313" key="11">
    <source>
        <dbReference type="EMBL" id="SQJ11080.1"/>
    </source>
</evidence>
<evidence type="ECO:0000256" key="3">
    <source>
        <dbReference type="ARBA" id="ARBA00022475"/>
    </source>
</evidence>
<feature type="transmembrane region" description="Helical" evidence="9">
    <location>
        <begin position="304"/>
        <end position="321"/>
    </location>
</feature>
<name>A0AAX2JG07_9FUSO</name>
<feature type="domain" description="PTS EIIC type-2" evidence="10">
    <location>
        <begin position="4"/>
        <end position="436"/>
    </location>
</feature>
<feature type="transmembrane region" description="Helical" evidence="9">
    <location>
        <begin position="41"/>
        <end position="59"/>
    </location>
</feature>
<feature type="transmembrane region" description="Helical" evidence="9">
    <location>
        <begin position="176"/>
        <end position="196"/>
    </location>
</feature>
<keyword evidence="7 9" id="KW-1133">Transmembrane helix</keyword>
<feature type="transmembrane region" description="Helical" evidence="9">
    <location>
        <begin position="351"/>
        <end position="369"/>
    </location>
</feature>
<protein>
    <submittedName>
        <fullName evidence="11">PTS system galactitol-specific EIIC component</fullName>
    </submittedName>
</protein>
<evidence type="ECO:0000256" key="5">
    <source>
        <dbReference type="ARBA" id="ARBA00022683"/>
    </source>
</evidence>
<keyword evidence="4" id="KW-0762">Sugar transport</keyword>
<keyword evidence="8 9" id="KW-0472">Membrane</keyword>
<gene>
    <name evidence="11" type="primary">gatC_2</name>
    <name evidence="11" type="ORF">NCTC12112_02561</name>
</gene>
<accession>A0AAX2JG07</accession>
<feature type="transmembrane region" description="Helical" evidence="9">
    <location>
        <begin position="89"/>
        <end position="111"/>
    </location>
</feature>
<evidence type="ECO:0000256" key="2">
    <source>
        <dbReference type="ARBA" id="ARBA00022448"/>
    </source>
</evidence>
<dbReference type="PANTHER" id="PTHR37324:SF2">
    <property type="entry name" value="PTS SYSTEM GALACTITOL-SPECIFIC EIIC COMPONENT"/>
    <property type="match status" value="1"/>
</dbReference>
<evidence type="ECO:0000256" key="9">
    <source>
        <dbReference type="SAM" id="Phobius"/>
    </source>
</evidence>
<dbReference type="InterPro" id="IPR013853">
    <property type="entry name" value="EIIC-GAT"/>
</dbReference>
<dbReference type="InterPro" id="IPR004703">
    <property type="entry name" value="PTS_sugar-sp_permease"/>
</dbReference>
<keyword evidence="6 9" id="KW-0812">Transmembrane</keyword>
<keyword evidence="2" id="KW-0813">Transport</keyword>
<dbReference type="PROSITE" id="PS51104">
    <property type="entry name" value="PTS_EIIC_TYPE_2"/>
    <property type="match status" value="1"/>
</dbReference>
<dbReference type="InterPro" id="IPR013014">
    <property type="entry name" value="PTS_EIIC_2"/>
</dbReference>
<organism evidence="11 12">
    <name type="scientific">Fusobacterium ulcerans</name>
    <dbReference type="NCBI Taxonomy" id="861"/>
    <lineage>
        <taxon>Bacteria</taxon>
        <taxon>Fusobacteriati</taxon>
        <taxon>Fusobacteriota</taxon>
        <taxon>Fusobacteriia</taxon>
        <taxon>Fusobacteriales</taxon>
        <taxon>Fusobacteriaceae</taxon>
        <taxon>Fusobacterium</taxon>
    </lineage>
</organism>
<evidence type="ECO:0000259" key="10">
    <source>
        <dbReference type="PROSITE" id="PS51104"/>
    </source>
</evidence>
<dbReference type="GeneID" id="78453839"/>
<feature type="transmembrane region" description="Helical" evidence="9">
    <location>
        <begin position="216"/>
        <end position="237"/>
    </location>
</feature>
<reference evidence="11 12" key="1">
    <citation type="submission" date="2018-06" db="EMBL/GenBank/DDBJ databases">
        <authorList>
            <consortium name="Pathogen Informatics"/>
            <person name="Doyle S."/>
        </authorList>
    </citation>
    <scope>NUCLEOTIDE SEQUENCE [LARGE SCALE GENOMIC DNA]</scope>
    <source>
        <strain evidence="11 12">NCTC12112</strain>
    </source>
</reference>
<keyword evidence="5" id="KW-0598">Phosphotransferase system</keyword>
<dbReference type="GO" id="GO:0005886">
    <property type="term" value="C:plasma membrane"/>
    <property type="evidence" value="ECO:0007669"/>
    <property type="project" value="UniProtKB-SubCell"/>
</dbReference>
<evidence type="ECO:0000256" key="8">
    <source>
        <dbReference type="ARBA" id="ARBA00023136"/>
    </source>
</evidence>
<feature type="transmembrane region" description="Helical" evidence="9">
    <location>
        <begin position="413"/>
        <end position="434"/>
    </location>
</feature>
<evidence type="ECO:0000313" key="12">
    <source>
        <dbReference type="Proteomes" id="UP000249008"/>
    </source>
</evidence>
<dbReference type="Proteomes" id="UP000249008">
    <property type="component" value="Chromosome 1"/>
</dbReference>
<dbReference type="PIRSF" id="PIRSF006304">
    <property type="entry name" value="GatC"/>
    <property type="match status" value="1"/>
</dbReference>
<evidence type="ECO:0000256" key="1">
    <source>
        <dbReference type="ARBA" id="ARBA00004651"/>
    </source>
</evidence>
<dbReference type="RefSeq" id="WP_005980860.1">
    <property type="nucleotide sequence ID" value="NZ_CABKNW010000005.1"/>
</dbReference>
<dbReference type="Pfam" id="PF03611">
    <property type="entry name" value="EIIC-GAT"/>
    <property type="match status" value="1"/>
</dbReference>
<keyword evidence="3" id="KW-1003">Cell membrane</keyword>
<feature type="transmembrane region" description="Helical" evidence="9">
    <location>
        <begin position="6"/>
        <end position="29"/>
    </location>
</feature>
<comment type="subcellular location">
    <subcellularLocation>
        <location evidence="1">Cell membrane</location>
        <topology evidence="1">Multi-pass membrane protein</topology>
    </subcellularLocation>
</comment>
<evidence type="ECO:0000256" key="4">
    <source>
        <dbReference type="ARBA" id="ARBA00022597"/>
    </source>
</evidence>
<feature type="transmembrane region" description="Helical" evidence="9">
    <location>
        <begin position="132"/>
        <end position="156"/>
    </location>
</feature>